<dbReference type="AlphaFoldDB" id="B4SCD7"/>
<dbReference type="KEGG" id="pph:Ppha_0388"/>
<dbReference type="PANTHER" id="PTHR12526">
    <property type="entry name" value="GLYCOSYLTRANSFERASE"/>
    <property type="match status" value="1"/>
</dbReference>
<evidence type="ECO:0000313" key="3">
    <source>
        <dbReference type="Proteomes" id="UP000002724"/>
    </source>
</evidence>
<feature type="domain" description="Glycosyl transferase family 1" evidence="1">
    <location>
        <begin position="169"/>
        <end position="325"/>
    </location>
</feature>
<accession>B4SCD7</accession>
<dbReference type="Proteomes" id="UP000002724">
    <property type="component" value="Chromosome"/>
</dbReference>
<sequence length="350" mass="39707">MNILFTCSARKWGGNEAWVLHAADVMAKKHHCLLAYRKDEIGERFNIKKFQLPFHHEADLYTLARLVSIIKEHHIDIVVPTKRKDYFLAGIACKLTKAKNILILGIVRDLKNKGINELVYHRLADGIMVNAHMIKDVLLQSSYMKSKNIAVIPNGLFIDVNKIEAIEKKFDFTITSLGELSERKGFDFLITGFALFVSQNSIDNAGLIIIGTGGQLDALKELTRSLNIERLVTFTGFIKNPYPYLATSDIFALTSRNEGIPYATLEAALLDNAIITTRAGGVEEVLTHNQHCLFVEYGEEQSLADHLMHLYRDVPFRKKIACEAKSVAVEQFSLEKMEKEMIEFFRFVQQ</sequence>
<dbReference type="SUPFAM" id="SSF53756">
    <property type="entry name" value="UDP-Glycosyltransferase/glycogen phosphorylase"/>
    <property type="match status" value="1"/>
</dbReference>
<dbReference type="RefSeq" id="WP_012507212.1">
    <property type="nucleotide sequence ID" value="NC_011060.1"/>
</dbReference>
<keyword evidence="3" id="KW-1185">Reference proteome</keyword>
<keyword evidence="2" id="KW-0808">Transferase</keyword>
<reference evidence="2 3" key="1">
    <citation type="submission" date="2008-06" db="EMBL/GenBank/DDBJ databases">
        <title>Complete sequence of Pelodictyon phaeoclathratiforme BU-1.</title>
        <authorList>
            <consortium name="US DOE Joint Genome Institute"/>
            <person name="Lucas S."/>
            <person name="Copeland A."/>
            <person name="Lapidus A."/>
            <person name="Glavina del Rio T."/>
            <person name="Dalin E."/>
            <person name="Tice H."/>
            <person name="Bruce D."/>
            <person name="Goodwin L."/>
            <person name="Pitluck S."/>
            <person name="Schmutz J."/>
            <person name="Larimer F."/>
            <person name="Land M."/>
            <person name="Hauser L."/>
            <person name="Kyrpides N."/>
            <person name="Mikhailova N."/>
            <person name="Liu Z."/>
            <person name="Li T."/>
            <person name="Zhao F."/>
            <person name="Overmann J."/>
            <person name="Bryant D.A."/>
            <person name="Richardson P."/>
        </authorList>
    </citation>
    <scope>NUCLEOTIDE SEQUENCE [LARGE SCALE GENOMIC DNA]</scope>
    <source>
        <strain evidence="3">DSM 5477 / BU-1</strain>
    </source>
</reference>
<organism evidence="2 3">
    <name type="scientific">Pelodictyon phaeoclathratiforme (strain DSM 5477 / BU-1)</name>
    <dbReference type="NCBI Taxonomy" id="324925"/>
    <lineage>
        <taxon>Bacteria</taxon>
        <taxon>Pseudomonadati</taxon>
        <taxon>Chlorobiota</taxon>
        <taxon>Chlorobiia</taxon>
        <taxon>Chlorobiales</taxon>
        <taxon>Chlorobiaceae</taxon>
        <taxon>Chlorobium/Pelodictyon group</taxon>
        <taxon>Pelodictyon</taxon>
    </lineage>
</organism>
<dbReference type="STRING" id="324925.Ppha_0388"/>
<evidence type="ECO:0000259" key="1">
    <source>
        <dbReference type="Pfam" id="PF00534"/>
    </source>
</evidence>
<dbReference type="OrthoDB" id="9790710at2"/>
<dbReference type="InterPro" id="IPR001296">
    <property type="entry name" value="Glyco_trans_1"/>
</dbReference>
<dbReference type="HOGENOM" id="CLU_009583_0_4_10"/>
<dbReference type="CAZy" id="GT4">
    <property type="family name" value="Glycosyltransferase Family 4"/>
</dbReference>
<dbReference type="CDD" id="cd03811">
    <property type="entry name" value="GT4_GT28_WabH-like"/>
    <property type="match status" value="1"/>
</dbReference>
<dbReference type="eggNOG" id="COG0438">
    <property type="taxonomic scope" value="Bacteria"/>
</dbReference>
<proteinExistence type="predicted"/>
<protein>
    <submittedName>
        <fullName evidence="2">Glycosyl transferase group 1</fullName>
    </submittedName>
</protein>
<dbReference type="Gene3D" id="3.40.50.2000">
    <property type="entry name" value="Glycogen Phosphorylase B"/>
    <property type="match status" value="2"/>
</dbReference>
<gene>
    <name evidence="2" type="ordered locus">Ppha_0388</name>
</gene>
<dbReference type="EMBL" id="CP001110">
    <property type="protein sequence ID" value="ACF42717.1"/>
    <property type="molecule type" value="Genomic_DNA"/>
</dbReference>
<dbReference type="PANTHER" id="PTHR12526:SF630">
    <property type="entry name" value="GLYCOSYLTRANSFERASE"/>
    <property type="match status" value="1"/>
</dbReference>
<dbReference type="GO" id="GO:0016740">
    <property type="term" value="F:transferase activity"/>
    <property type="evidence" value="ECO:0007669"/>
    <property type="project" value="UniProtKB-KW"/>
</dbReference>
<dbReference type="Pfam" id="PF00534">
    <property type="entry name" value="Glycos_transf_1"/>
    <property type="match status" value="1"/>
</dbReference>
<evidence type="ECO:0000313" key="2">
    <source>
        <dbReference type="EMBL" id="ACF42717.1"/>
    </source>
</evidence>
<name>B4SCD7_PELPB</name>